<evidence type="ECO:0000313" key="1">
    <source>
        <dbReference type="EMBL" id="KAH6932772.1"/>
    </source>
</evidence>
<proteinExistence type="predicted"/>
<dbReference type="Proteomes" id="UP000821845">
    <property type="component" value="Chromosome 4"/>
</dbReference>
<organism evidence="1 2">
    <name type="scientific">Hyalomma asiaticum</name>
    <name type="common">Tick</name>
    <dbReference type="NCBI Taxonomy" id="266040"/>
    <lineage>
        <taxon>Eukaryota</taxon>
        <taxon>Metazoa</taxon>
        <taxon>Ecdysozoa</taxon>
        <taxon>Arthropoda</taxon>
        <taxon>Chelicerata</taxon>
        <taxon>Arachnida</taxon>
        <taxon>Acari</taxon>
        <taxon>Parasitiformes</taxon>
        <taxon>Ixodida</taxon>
        <taxon>Ixodoidea</taxon>
        <taxon>Ixodidae</taxon>
        <taxon>Hyalomminae</taxon>
        <taxon>Hyalomma</taxon>
    </lineage>
</organism>
<sequence>MNEVPCRMQIIKRADLLTSCTPDYLETLRAKHDRLPLKKGAKASEIHRLSNAHNRRRYKRGQWLRHLKCSDGSISTEPAEIEVIFRSHFKQQFERACTSDADSSAERIKELCQGIQWPEEKDFTSVCDDVTVEELCSTIRSMSQNTAPGSDSLTTSFYGTVLDILGEAFVTLINSVFRQHKKPRSFTEGRIVLLLKEGAPQNDPASWRPIPLLNTDYKIISTVINARMKTILPKIISPHQACAVPGRTIFTNLTITRDVFEYA</sequence>
<protein>
    <submittedName>
        <fullName evidence="1">Uncharacterized protein</fullName>
    </submittedName>
</protein>
<keyword evidence="2" id="KW-1185">Reference proteome</keyword>
<gene>
    <name evidence="1" type="ORF">HPB50_009378</name>
</gene>
<accession>A0ACB7SFB2</accession>
<comment type="caution">
    <text evidence="1">The sequence shown here is derived from an EMBL/GenBank/DDBJ whole genome shotgun (WGS) entry which is preliminary data.</text>
</comment>
<evidence type="ECO:0000313" key="2">
    <source>
        <dbReference type="Proteomes" id="UP000821845"/>
    </source>
</evidence>
<dbReference type="EMBL" id="CM023484">
    <property type="protein sequence ID" value="KAH6932772.1"/>
    <property type="molecule type" value="Genomic_DNA"/>
</dbReference>
<name>A0ACB7SFB2_HYAAI</name>
<reference evidence="1" key="1">
    <citation type="submission" date="2020-05" db="EMBL/GenBank/DDBJ databases">
        <title>Large-scale comparative analyses of tick genomes elucidate their genetic diversity and vector capacities.</title>
        <authorList>
            <person name="Jia N."/>
            <person name="Wang J."/>
            <person name="Shi W."/>
            <person name="Du L."/>
            <person name="Sun Y."/>
            <person name="Zhan W."/>
            <person name="Jiang J."/>
            <person name="Wang Q."/>
            <person name="Zhang B."/>
            <person name="Ji P."/>
            <person name="Sakyi L.B."/>
            <person name="Cui X."/>
            <person name="Yuan T."/>
            <person name="Jiang B."/>
            <person name="Yang W."/>
            <person name="Lam T.T.-Y."/>
            <person name="Chang Q."/>
            <person name="Ding S."/>
            <person name="Wang X."/>
            <person name="Zhu J."/>
            <person name="Ruan X."/>
            <person name="Zhao L."/>
            <person name="Wei J."/>
            <person name="Que T."/>
            <person name="Du C."/>
            <person name="Cheng J."/>
            <person name="Dai P."/>
            <person name="Han X."/>
            <person name="Huang E."/>
            <person name="Gao Y."/>
            <person name="Liu J."/>
            <person name="Shao H."/>
            <person name="Ye R."/>
            <person name="Li L."/>
            <person name="Wei W."/>
            <person name="Wang X."/>
            <person name="Wang C."/>
            <person name="Yang T."/>
            <person name="Huo Q."/>
            <person name="Li W."/>
            <person name="Guo W."/>
            <person name="Chen H."/>
            <person name="Zhou L."/>
            <person name="Ni X."/>
            <person name="Tian J."/>
            <person name="Zhou Y."/>
            <person name="Sheng Y."/>
            <person name="Liu T."/>
            <person name="Pan Y."/>
            <person name="Xia L."/>
            <person name="Li J."/>
            <person name="Zhao F."/>
            <person name="Cao W."/>
        </authorList>
    </citation>
    <scope>NUCLEOTIDE SEQUENCE</scope>
    <source>
        <strain evidence="1">Hyas-2018</strain>
    </source>
</reference>